<evidence type="ECO:0000256" key="1">
    <source>
        <dbReference type="SAM" id="Phobius"/>
    </source>
</evidence>
<keyword evidence="3" id="KW-1185">Reference proteome</keyword>
<protein>
    <submittedName>
        <fullName evidence="2">Uncharacterized protein</fullName>
    </submittedName>
</protein>
<evidence type="ECO:0000313" key="3">
    <source>
        <dbReference type="Proteomes" id="UP000054097"/>
    </source>
</evidence>
<name>A0A0C3BBR1_SERVB</name>
<evidence type="ECO:0000313" key="2">
    <source>
        <dbReference type="EMBL" id="KIM29539.1"/>
    </source>
</evidence>
<sequence length="212" mass="24151">MQTTHHLSQFHWSTFSCLFSNPHLPFFSSSSWVFIILILPCITIHLYHEIMDLFRICNSPQGLIRHLLCKSKNTSNTNHIEQKNNPIAIASTNLAHHTRTASKPNQPNPTCNRYWLSQPKKQPSYAKSSSRLILPSLSTSFFFFVLLLFICAASLHQLSSLVHSTPFFCVRLSFCPRTPTTPTQTIQIQPKPRYICTYPCLAVSPPVCSIFT</sequence>
<feature type="transmembrane region" description="Helical" evidence="1">
    <location>
        <begin position="26"/>
        <end position="47"/>
    </location>
</feature>
<keyword evidence="1" id="KW-1133">Transmembrane helix</keyword>
<dbReference type="Proteomes" id="UP000054097">
    <property type="component" value="Unassembled WGS sequence"/>
</dbReference>
<reference evidence="3" key="2">
    <citation type="submission" date="2015-01" db="EMBL/GenBank/DDBJ databases">
        <title>Evolutionary Origins and Diversification of the Mycorrhizal Mutualists.</title>
        <authorList>
            <consortium name="DOE Joint Genome Institute"/>
            <consortium name="Mycorrhizal Genomics Consortium"/>
            <person name="Kohler A."/>
            <person name="Kuo A."/>
            <person name="Nagy L.G."/>
            <person name="Floudas D."/>
            <person name="Copeland A."/>
            <person name="Barry K.W."/>
            <person name="Cichocki N."/>
            <person name="Veneault-Fourrey C."/>
            <person name="LaButti K."/>
            <person name="Lindquist E.A."/>
            <person name="Lipzen A."/>
            <person name="Lundell T."/>
            <person name="Morin E."/>
            <person name="Murat C."/>
            <person name="Riley R."/>
            <person name="Ohm R."/>
            <person name="Sun H."/>
            <person name="Tunlid A."/>
            <person name="Henrissat B."/>
            <person name="Grigoriev I.V."/>
            <person name="Hibbett D.S."/>
            <person name="Martin F."/>
        </authorList>
    </citation>
    <scope>NUCLEOTIDE SEQUENCE [LARGE SCALE GENOMIC DNA]</scope>
    <source>
        <strain evidence="3">MAFF 305830</strain>
    </source>
</reference>
<keyword evidence="1" id="KW-0812">Transmembrane</keyword>
<proteinExistence type="predicted"/>
<accession>A0A0C3BBR1</accession>
<gene>
    <name evidence="2" type="ORF">M408DRAFT_115255</name>
</gene>
<reference evidence="2 3" key="1">
    <citation type="submission" date="2014-04" db="EMBL/GenBank/DDBJ databases">
        <authorList>
            <consortium name="DOE Joint Genome Institute"/>
            <person name="Kuo A."/>
            <person name="Zuccaro A."/>
            <person name="Kohler A."/>
            <person name="Nagy L.G."/>
            <person name="Floudas D."/>
            <person name="Copeland A."/>
            <person name="Barry K.W."/>
            <person name="Cichocki N."/>
            <person name="Veneault-Fourrey C."/>
            <person name="LaButti K."/>
            <person name="Lindquist E.A."/>
            <person name="Lipzen A."/>
            <person name="Lundell T."/>
            <person name="Morin E."/>
            <person name="Murat C."/>
            <person name="Sun H."/>
            <person name="Tunlid A."/>
            <person name="Henrissat B."/>
            <person name="Grigoriev I.V."/>
            <person name="Hibbett D.S."/>
            <person name="Martin F."/>
            <person name="Nordberg H.P."/>
            <person name="Cantor M.N."/>
            <person name="Hua S.X."/>
        </authorList>
    </citation>
    <scope>NUCLEOTIDE SEQUENCE [LARGE SCALE GENOMIC DNA]</scope>
    <source>
        <strain evidence="2 3">MAFF 305830</strain>
    </source>
</reference>
<feature type="transmembrane region" description="Helical" evidence="1">
    <location>
        <begin position="132"/>
        <end position="155"/>
    </location>
</feature>
<dbReference type="AlphaFoldDB" id="A0A0C3BBR1"/>
<dbReference type="HOGENOM" id="CLU_1300343_0_0_1"/>
<dbReference type="EMBL" id="KN824288">
    <property type="protein sequence ID" value="KIM29539.1"/>
    <property type="molecule type" value="Genomic_DNA"/>
</dbReference>
<organism evidence="2 3">
    <name type="scientific">Serendipita vermifera MAFF 305830</name>
    <dbReference type="NCBI Taxonomy" id="933852"/>
    <lineage>
        <taxon>Eukaryota</taxon>
        <taxon>Fungi</taxon>
        <taxon>Dikarya</taxon>
        <taxon>Basidiomycota</taxon>
        <taxon>Agaricomycotina</taxon>
        <taxon>Agaricomycetes</taxon>
        <taxon>Sebacinales</taxon>
        <taxon>Serendipitaceae</taxon>
        <taxon>Serendipita</taxon>
    </lineage>
</organism>
<keyword evidence="1" id="KW-0472">Membrane</keyword>